<dbReference type="SUPFAM" id="SSF103088">
    <property type="entry name" value="OmpA-like"/>
    <property type="match status" value="1"/>
</dbReference>
<dbReference type="PANTHER" id="PTHR30329">
    <property type="entry name" value="STATOR ELEMENT OF FLAGELLAR MOTOR COMPLEX"/>
    <property type="match status" value="1"/>
</dbReference>
<gene>
    <name evidence="6" type="ORF">VTAP4600_B1019</name>
</gene>
<dbReference type="PRINTS" id="PR01021">
    <property type="entry name" value="OMPADOMAIN"/>
</dbReference>
<evidence type="ECO:0000313" key="6">
    <source>
        <dbReference type="EMBL" id="SON52630.1"/>
    </source>
</evidence>
<dbReference type="KEGG" id="vta:B1019"/>
<keyword evidence="7" id="KW-1185">Reference proteome</keyword>
<dbReference type="CDD" id="cd07185">
    <property type="entry name" value="OmpA_C-like"/>
    <property type="match status" value="1"/>
</dbReference>
<keyword evidence="2 4" id="KW-0472">Membrane</keyword>
<name>A0A2N8ZL40_9VIBR</name>
<dbReference type="AlphaFoldDB" id="A0A2N8ZL40"/>
<evidence type="ECO:0000256" key="2">
    <source>
        <dbReference type="ARBA" id="ARBA00023136"/>
    </source>
</evidence>
<dbReference type="InterPro" id="IPR006665">
    <property type="entry name" value="OmpA-like"/>
</dbReference>
<dbReference type="GO" id="GO:0009279">
    <property type="term" value="C:cell outer membrane"/>
    <property type="evidence" value="ECO:0007669"/>
    <property type="project" value="UniProtKB-SubCell"/>
</dbReference>
<dbReference type="PANTHER" id="PTHR30329:SF21">
    <property type="entry name" value="LIPOPROTEIN YIAD-RELATED"/>
    <property type="match status" value="1"/>
</dbReference>
<dbReference type="InterPro" id="IPR006664">
    <property type="entry name" value="OMP_bac"/>
</dbReference>
<proteinExistence type="predicted"/>
<feature type="domain" description="OmpA-like" evidence="5">
    <location>
        <begin position="17"/>
        <end position="134"/>
    </location>
</feature>
<keyword evidence="3" id="KW-0998">Cell outer membrane</keyword>
<evidence type="ECO:0000256" key="4">
    <source>
        <dbReference type="PROSITE-ProRule" id="PRU00473"/>
    </source>
</evidence>
<evidence type="ECO:0000313" key="7">
    <source>
        <dbReference type="Proteomes" id="UP000235828"/>
    </source>
</evidence>
<evidence type="ECO:0000259" key="5">
    <source>
        <dbReference type="PROSITE" id="PS51123"/>
    </source>
</evidence>
<dbReference type="EMBL" id="LT960612">
    <property type="protein sequence ID" value="SON52630.1"/>
    <property type="molecule type" value="Genomic_DNA"/>
</dbReference>
<reference evidence="6 7" key="1">
    <citation type="submission" date="2017-10" db="EMBL/GenBank/DDBJ databases">
        <authorList>
            <person name="Banno H."/>
            <person name="Chua N.-H."/>
        </authorList>
    </citation>
    <scope>NUCLEOTIDE SEQUENCE [LARGE SCALE GENOMIC DNA]</scope>
    <source>
        <strain evidence="6">Vibrio tapetis CECT4600</strain>
    </source>
</reference>
<comment type="subcellular location">
    <subcellularLocation>
        <location evidence="1">Cell outer membrane</location>
    </subcellularLocation>
</comment>
<evidence type="ECO:0000256" key="3">
    <source>
        <dbReference type="ARBA" id="ARBA00023237"/>
    </source>
</evidence>
<evidence type="ECO:0000256" key="1">
    <source>
        <dbReference type="ARBA" id="ARBA00004442"/>
    </source>
</evidence>
<dbReference type="Gene3D" id="3.30.1330.60">
    <property type="entry name" value="OmpA-like domain"/>
    <property type="match status" value="1"/>
</dbReference>
<accession>A0A2N8ZL40</accession>
<sequence length="151" mass="16641">MQTPTGAEVDNDGCEAYVESEETYQLKILFNNDSDKIERGFEQQIKGLANFLEIYSSTSVEIQGYASRVGGAAHNLELSIRRANSVRDTLIGFGIDEQRVKIVGYGDTVLSRLGSDEATHAGNRRVTATVVGHKGNVKDEWTIFTTIPKQD</sequence>
<organism evidence="6 7">
    <name type="scientific">Vibrio tapetis subsp. tapetis</name>
    <dbReference type="NCBI Taxonomy" id="1671868"/>
    <lineage>
        <taxon>Bacteria</taxon>
        <taxon>Pseudomonadati</taxon>
        <taxon>Pseudomonadota</taxon>
        <taxon>Gammaproteobacteria</taxon>
        <taxon>Vibrionales</taxon>
        <taxon>Vibrionaceae</taxon>
        <taxon>Vibrio</taxon>
    </lineage>
</organism>
<dbReference type="Pfam" id="PF00691">
    <property type="entry name" value="OmpA"/>
    <property type="match status" value="1"/>
</dbReference>
<dbReference type="Proteomes" id="UP000235828">
    <property type="component" value="Chromosome B"/>
</dbReference>
<dbReference type="InterPro" id="IPR050330">
    <property type="entry name" value="Bact_OuterMem_StrucFunc"/>
</dbReference>
<dbReference type="PROSITE" id="PS51123">
    <property type="entry name" value="OMPA_2"/>
    <property type="match status" value="1"/>
</dbReference>
<protein>
    <submittedName>
        <fullName evidence="6">Outer membrane porin F</fullName>
    </submittedName>
</protein>
<dbReference type="InterPro" id="IPR036737">
    <property type="entry name" value="OmpA-like_sf"/>
</dbReference>